<feature type="transmembrane region" description="Helical" evidence="2">
    <location>
        <begin position="37"/>
        <end position="54"/>
    </location>
</feature>
<dbReference type="AlphaFoldDB" id="A0A927RLS6"/>
<evidence type="ECO:0000313" key="4">
    <source>
        <dbReference type="Proteomes" id="UP000638648"/>
    </source>
</evidence>
<gene>
    <name evidence="3" type="ORF">HEB94_005011</name>
</gene>
<organism evidence="3 4">
    <name type="scientific">Actinopolymorpha pittospori</name>
    <dbReference type="NCBI Taxonomy" id="648752"/>
    <lineage>
        <taxon>Bacteria</taxon>
        <taxon>Bacillati</taxon>
        <taxon>Actinomycetota</taxon>
        <taxon>Actinomycetes</taxon>
        <taxon>Propionibacteriales</taxon>
        <taxon>Actinopolymorphaceae</taxon>
        <taxon>Actinopolymorpha</taxon>
    </lineage>
</organism>
<evidence type="ECO:0000256" key="1">
    <source>
        <dbReference type="SAM" id="MobiDB-lite"/>
    </source>
</evidence>
<reference evidence="3" key="1">
    <citation type="submission" date="2020-10" db="EMBL/GenBank/DDBJ databases">
        <title>Sequencing the genomes of 1000 actinobacteria strains.</title>
        <authorList>
            <person name="Klenk H.-P."/>
        </authorList>
    </citation>
    <scope>NUCLEOTIDE SEQUENCE</scope>
    <source>
        <strain evidence="3">DSM 45354</strain>
    </source>
</reference>
<evidence type="ECO:0000313" key="3">
    <source>
        <dbReference type="EMBL" id="MBE1608163.1"/>
    </source>
</evidence>
<feature type="region of interest" description="Disordered" evidence="1">
    <location>
        <begin position="71"/>
        <end position="91"/>
    </location>
</feature>
<proteinExistence type="predicted"/>
<dbReference type="RefSeq" id="WP_202896510.1">
    <property type="nucleotide sequence ID" value="NZ_BAABJL010000192.1"/>
</dbReference>
<keyword evidence="2" id="KW-0472">Membrane</keyword>
<keyword evidence="2" id="KW-0812">Transmembrane</keyword>
<comment type="caution">
    <text evidence="3">The sequence shown here is derived from an EMBL/GenBank/DDBJ whole genome shotgun (WGS) entry which is preliminary data.</text>
</comment>
<name>A0A927RLS6_9ACTN</name>
<evidence type="ECO:0000256" key="2">
    <source>
        <dbReference type="SAM" id="Phobius"/>
    </source>
</evidence>
<sequence>MRPGCRAALLALRFPLWAAWTLLGLFAVQFALPGQTARYVLCVIHTVIAIAALVRNRRHILPTLAAPFRRHPDSELSDAEDDQKNALSGAR</sequence>
<keyword evidence="4" id="KW-1185">Reference proteome</keyword>
<accession>A0A927RLS6</accession>
<keyword evidence="2" id="KW-1133">Transmembrane helix</keyword>
<dbReference type="EMBL" id="JADBEM010000001">
    <property type="protein sequence ID" value="MBE1608163.1"/>
    <property type="molecule type" value="Genomic_DNA"/>
</dbReference>
<dbReference type="Proteomes" id="UP000638648">
    <property type="component" value="Unassembled WGS sequence"/>
</dbReference>
<protein>
    <submittedName>
        <fullName evidence="3">Uncharacterized protein</fullName>
    </submittedName>
</protein>